<organism evidence="2 3">
    <name type="scientific">Taphrina deformans (strain PYCC 5710 / ATCC 11124 / CBS 356.35 / IMI 108563 / JCM 9778 / NBRC 8474)</name>
    <name type="common">Peach leaf curl fungus</name>
    <name type="synonym">Lalaria deformans</name>
    <dbReference type="NCBI Taxonomy" id="1097556"/>
    <lineage>
        <taxon>Eukaryota</taxon>
        <taxon>Fungi</taxon>
        <taxon>Dikarya</taxon>
        <taxon>Ascomycota</taxon>
        <taxon>Taphrinomycotina</taxon>
        <taxon>Taphrinomycetes</taxon>
        <taxon>Taphrinales</taxon>
        <taxon>Taphrinaceae</taxon>
        <taxon>Taphrina</taxon>
    </lineage>
</organism>
<gene>
    <name evidence="2" type="ORF">TAPDE_002324</name>
</gene>
<sequence>MSDSAIASRHWKSASHWGARELHILNVDNEESSGRSLLDPVWDDYEDENLSRILRGIPCDVSEYEEMLRLDGNGIDSMHDFEERFDTRLGVFYESMSRVVRSKNARREVESCLNIASEDLRAFVAERGSVMPLRNDSGSSTDSTGGKAGSPPNSRAIRFDLSPQDPCVSGQRSQDPEQKMPKSSSMKSVLSNASDEMGTSEDQTEHALYALLGAITRSMNKITLYTNHSRLRIRFGDFDGPIAINDGQISLSPRIRNTNDIPLVNLECKSRKGTCKLDALSKIQAQEFGECLAIVQTRNVRSKNIEHKTPDRRTIYSIGAHGRRAYLLRVEFSPEYLDNLDRNDLAEARVVVTRSRPTYRLDKADELKEFVKLIYKLCMSLEQQVAAGRRF</sequence>
<dbReference type="VEuPathDB" id="FungiDB:TAPDE_002324"/>
<evidence type="ECO:0000313" key="3">
    <source>
        <dbReference type="Proteomes" id="UP000013776"/>
    </source>
</evidence>
<dbReference type="Proteomes" id="UP000013776">
    <property type="component" value="Unassembled WGS sequence"/>
</dbReference>
<name>R4X9A4_TAPDE</name>
<comment type="caution">
    <text evidence="2">The sequence shown here is derived from an EMBL/GenBank/DDBJ whole genome shotgun (WGS) entry which is preliminary data.</text>
</comment>
<feature type="compositionally biased region" description="Polar residues" evidence="1">
    <location>
        <begin position="181"/>
        <end position="194"/>
    </location>
</feature>
<accession>R4X9A4</accession>
<protein>
    <submittedName>
        <fullName evidence="2">Uncharacterized protein</fullName>
    </submittedName>
</protein>
<feature type="compositionally biased region" description="Low complexity" evidence="1">
    <location>
        <begin position="136"/>
        <end position="145"/>
    </location>
</feature>
<feature type="region of interest" description="Disordered" evidence="1">
    <location>
        <begin position="131"/>
        <end position="201"/>
    </location>
</feature>
<evidence type="ECO:0000313" key="2">
    <source>
        <dbReference type="EMBL" id="CCG82306.1"/>
    </source>
</evidence>
<keyword evidence="3" id="KW-1185">Reference proteome</keyword>
<evidence type="ECO:0000256" key="1">
    <source>
        <dbReference type="SAM" id="MobiDB-lite"/>
    </source>
</evidence>
<dbReference type="EMBL" id="CAHR02000079">
    <property type="protein sequence ID" value="CCG82306.1"/>
    <property type="molecule type" value="Genomic_DNA"/>
</dbReference>
<proteinExistence type="predicted"/>
<reference evidence="2 3" key="1">
    <citation type="journal article" date="2013" name="MBio">
        <title>Genome sequencing of the plant pathogen Taphrina deformans, the causal agent of peach leaf curl.</title>
        <authorList>
            <person name="Cisse O.H."/>
            <person name="Almeida J.M.G.C.F."/>
            <person name="Fonseca A."/>
            <person name="Kumar A.A."/>
            <person name="Salojaervi J."/>
            <person name="Overmyer K."/>
            <person name="Hauser P.M."/>
            <person name="Pagni M."/>
        </authorList>
    </citation>
    <scope>NUCLEOTIDE SEQUENCE [LARGE SCALE GENOMIC DNA]</scope>
    <source>
        <strain evidence="3">PYCC 5710 / ATCC 11124 / CBS 356.35 / IMI 108563 / JCM 9778 / NBRC 8474</strain>
    </source>
</reference>
<dbReference type="AlphaFoldDB" id="R4X9A4"/>